<feature type="domain" description="Methyltransferase" evidence="2">
    <location>
        <begin position="62"/>
        <end position="157"/>
    </location>
</feature>
<dbReference type="CDD" id="cd02440">
    <property type="entry name" value="AdoMet_MTases"/>
    <property type="match status" value="1"/>
</dbReference>
<dbReference type="OrthoDB" id="9779941at2"/>
<protein>
    <submittedName>
        <fullName evidence="3">Carboxy-S-adenosyl-L-methionine synthase</fullName>
    </submittedName>
</protein>
<dbReference type="InterPro" id="IPR029063">
    <property type="entry name" value="SAM-dependent_MTases_sf"/>
</dbReference>
<dbReference type="Proteomes" id="UP000331127">
    <property type="component" value="Unassembled WGS sequence"/>
</dbReference>
<evidence type="ECO:0000259" key="2">
    <source>
        <dbReference type="Pfam" id="PF13649"/>
    </source>
</evidence>
<dbReference type="RefSeq" id="WP_155360021.1">
    <property type="nucleotide sequence ID" value="NZ_BAAAHL010000009.1"/>
</dbReference>
<evidence type="ECO:0000256" key="1">
    <source>
        <dbReference type="ARBA" id="ARBA00022679"/>
    </source>
</evidence>
<accession>A0A5M3X2N7</accession>
<dbReference type="InterPro" id="IPR041698">
    <property type="entry name" value="Methyltransf_25"/>
</dbReference>
<dbReference type="PANTHER" id="PTHR43861:SF2">
    <property type="entry name" value="CARBOXY-S-ADENOSYL-L-METHIONINE SYNTHASE"/>
    <property type="match status" value="1"/>
</dbReference>
<keyword evidence="4" id="KW-1185">Reference proteome</keyword>
<dbReference type="Gene3D" id="3.40.50.150">
    <property type="entry name" value="Vaccinia Virus protein VP39"/>
    <property type="match status" value="1"/>
</dbReference>
<evidence type="ECO:0000313" key="4">
    <source>
        <dbReference type="Proteomes" id="UP000331127"/>
    </source>
</evidence>
<dbReference type="Pfam" id="PF13649">
    <property type="entry name" value="Methyltransf_25"/>
    <property type="match status" value="1"/>
</dbReference>
<dbReference type="SUPFAM" id="SSF53335">
    <property type="entry name" value="S-adenosyl-L-methionine-dependent methyltransferases"/>
    <property type="match status" value="1"/>
</dbReference>
<dbReference type="AlphaFoldDB" id="A0A5M3X2N7"/>
<comment type="caution">
    <text evidence="3">The sequence shown here is derived from an EMBL/GenBank/DDBJ whole genome shotgun (WGS) entry which is preliminary data.</text>
</comment>
<keyword evidence="1" id="KW-0808">Transferase</keyword>
<organism evidence="3 4">
    <name type="scientific">Acrocarpospora macrocephala</name>
    <dbReference type="NCBI Taxonomy" id="150177"/>
    <lineage>
        <taxon>Bacteria</taxon>
        <taxon>Bacillati</taxon>
        <taxon>Actinomycetota</taxon>
        <taxon>Actinomycetes</taxon>
        <taxon>Streptosporangiales</taxon>
        <taxon>Streptosporangiaceae</taxon>
        <taxon>Acrocarpospora</taxon>
    </lineage>
</organism>
<dbReference type="GO" id="GO:0016740">
    <property type="term" value="F:transferase activity"/>
    <property type="evidence" value="ECO:0007669"/>
    <property type="project" value="UniProtKB-KW"/>
</dbReference>
<gene>
    <name evidence="3" type="primary">cmoA</name>
    <name evidence="3" type="ORF">Amac_084590</name>
</gene>
<reference evidence="3 4" key="1">
    <citation type="submission" date="2019-10" db="EMBL/GenBank/DDBJ databases">
        <title>Whole genome shotgun sequence of Acrocarpospora macrocephala NBRC 16266.</title>
        <authorList>
            <person name="Ichikawa N."/>
            <person name="Kimura A."/>
            <person name="Kitahashi Y."/>
            <person name="Komaki H."/>
            <person name="Oguchi A."/>
        </authorList>
    </citation>
    <scope>NUCLEOTIDE SEQUENCE [LARGE SCALE GENOMIC DNA]</scope>
    <source>
        <strain evidence="3 4">NBRC 16266</strain>
    </source>
</reference>
<dbReference type="PANTHER" id="PTHR43861">
    <property type="entry name" value="TRANS-ACONITATE 2-METHYLTRANSFERASE-RELATED"/>
    <property type="match status" value="1"/>
</dbReference>
<proteinExistence type="predicted"/>
<name>A0A5M3X2N7_9ACTN</name>
<sequence length="241" mass="26685">MNLFHGTAVGDGIVSPHGRWTFAGDVCDTFDIHADKSIPYYRDGHELVAQLSEFFVRPGGVVYEIGCSTGTLIRALARRHHGKDVRFLAVDVEPRMAEEARLRCARNPEIEIIEADATALEFEGFDFAAIYYTLQFLRPDQRQRLLAGLYSALLPGGAVVVYEKVRSASPMFQDLAQQIYQDFKLSNGYTPDEVLGKSRSLKGVLAPLTSEENIASLRAAGFGQVVSVQKYVCFEGFLAVK</sequence>
<evidence type="ECO:0000313" key="3">
    <source>
        <dbReference type="EMBL" id="GES14862.1"/>
    </source>
</evidence>
<dbReference type="EMBL" id="BLAE01000065">
    <property type="protein sequence ID" value="GES14862.1"/>
    <property type="molecule type" value="Genomic_DNA"/>
</dbReference>